<organism evidence="4 5">
    <name type="scientific">Serratia phage CHI14</name>
    <dbReference type="NCBI Taxonomy" id="2006941"/>
    <lineage>
        <taxon>Viruses</taxon>
        <taxon>Duplodnaviria</taxon>
        <taxon>Heunggongvirae</taxon>
        <taxon>Uroviricota</taxon>
        <taxon>Caudoviricetes</taxon>
        <taxon>Pantevenvirales</taxon>
        <taxon>Straboviridae</taxon>
        <taxon>Tevenvirinae</taxon>
        <taxon>Winklervirus</taxon>
        <taxon>Winklervirus chi14</taxon>
    </lineage>
</organism>
<evidence type="ECO:0000313" key="5">
    <source>
        <dbReference type="Proteomes" id="UP000225148"/>
    </source>
</evidence>
<dbReference type="Proteomes" id="UP000225148">
    <property type="component" value="Segment"/>
</dbReference>
<dbReference type="InterPro" id="IPR027417">
    <property type="entry name" value="P-loop_NTPase"/>
</dbReference>
<keyword evidence="2" id="KW-0067">ATP-binding</keyword>
<keyword evidence="1" id="KW-0547">Nucleotide-binding</keyword>
<dbReference type="CDD" id="cd18809">
    <property type="entry name" value="SF1_C_RecD"/>
    <property type="match status" value="1"/>
</dbReference>
<keyword evidence="4" id="KW-0378">Hydrolase</keyword>
<dbReference type="EMBL" id="MF036690">
    <property type="protein sequence ID" value="ARW57439.1"/>
    <property type="molecule type" value="Genomic_DNA"/>
</dbReference>
<evidence type="ECO:0000256" key="1">
    <source>
        <dbReference type="ARBA" id="ARBA00022741"/>
    </source>
</evidence>
<dbReference type="GeneID" id="40085425"/>
<dbReference type="CDD" id="cd17933">
    <property type="entry name" value="DEXSc_RecD-like"/>
    <property type="match status" value="1"/>
</dbReference>
<dbReference type="OrthoDB" id="5394at10239"/>
<dbReference type="SMART" id="SM00382">
    <property type="entry name" value="AAA"/>
    <property type="match status" value="1"/>
</dbReference>
<evidence type="ECO:0000256" key="2">
    <source>
        <dbReference type="ARBA" id="ARBA00022840"/>
    </source>
</evidence>
<dbReference type="Pfam" id="PF13604">
    <property type="entry name" value="AAA_30"/>
    <property type="match status" value="1"/>
</dbReference>
<evidence type="ECO:0000259" key="3">
    <source>
        <dbReference type="SMART" id="SM00382"/>
    </source>
</evidence>
<dbReference type="InterPro" id="IPR003593">
    <property type="entry name" value="AAA+_ATPase"/>
</dbReference>
<feature type="domain" description="AAA+ ATPase" evidence="3">
    <location>
        <begin position="24"/>
        <end position="172"/>
    </location>
</feature>
<dbReference type="PANTHER" id="PTHR43788:SF6">
    <property type="entry name" value="DNA HELICASE B"/>
    <property type="match status" value="1"/>
</dbReference>
<evidence type="ECO:0000313" key="4">
    <source>
        <dbReference type="EMBL" id="ARW57439.1"/>
    </source>
</evidence>
<dbReference type="GO" id="GO:0005524">
    <property type="term" value="F:ATP binding"/>
    <property type="evidence" value="ECO:0007669"/>
    <property type="project" value="UniProtKB-KW"/>
</dbReference>
<name>A0A1Z1LX72_9CAUD</name>
<dbReference type="Gene3D" id="3.40.50.300">
    <property type="entry name" value="P-loop containing nucleotide triphosphate hydrolases"/>
    <property type="match status" value="2"/>
</dbReference>
<dbReference type="PANTHER" id="PTHR43788">
    <property type="entry name" value="DNA2/NAM7 HELICASE FAMILY MEMBER"/>
    <property type="match status" value="1"/>
</dbReference>
<keyword evidence="4" id="KW-0347">Helicase</keyword>
<dbReference type="KEGG" id="vg:40085425"/>
<reference evidence="4 5" key="1">
    <citation type="submission" date="2017-04" db="EMBL/GenBank/DDBJ databases">
        <title>Environmental T4-family bacteriophages evolve to escape abortive infection via multiple routes in a bacterial host employing altruistic suicide through Type III toxin-antitoxin systems.</title>
        <authorList>
            <person name="Chen B."/>
            <person name="Salmond G.P.C."/>
            <person name="Akusobi C."/>
            <person name="Fang X."/>
        </authorList>
    </citation>
    <scope>NUCLEOTIDE SEQUENCE [LARGE SCALE GENOMIC DNA]</scope>
</reference>
<dbReference type="RefSeq" id="YP_009609341.1">
    <property type="nucleotide sequence ID" value="NC_041996.1"/>
</dbReference>
<accession>A0A1Z1LX72</accession>
<dbReference type="GO" id="GO:0003678">
    <property type="term" value="F:DNA helicase activity"/>
    <property type="evidence" value="ECO:0007669"/>
    <property type="project" value="UniProtKB-ARBA"/>
</dbReference>
<dbReference type="SUPFAM" id="SSF52540">
    <property type="entry name" value="P-loop containing nucleoside triphosphate hydrolases"/>
    <property type="match status" value="1"/>
</dbReference>
<proteinExistence type="predicted"/>
<protein>
    <submittedName>
        <fullName evidence="4">DNA helicase</fullName>
    </submittedName>
</protein>
<keyword evidence="5" id="KW-1185">Reference proteome</keyword>
<dbReference type="Pfam" id="PF18343">
    <property type="entry name" value="SH3_14"/>
    <property type="match status" value="1"/>
</dbReference>
<dbReference type="Gene3D" id="2.30.30.780">
    <property type="match status" value="1"/>
</dbReference>
<dbReference type="InterPro" id="IPR041214">
    <property type="entry name" value="SH3_14"/>
</dbReference>
<sequence length="441" mass="50216">MKFDDLTVGQKEAFEIVIEAIRTKKHHVMINGPAGTGKTTMTKFILEHLVRNGELGIMLAAPTHQAKKVLSKLSGHQAATIHSILKISPTTYEAESIFEQKEMPDLAKCRVLLCDEGSMYDGALFKILMNTIPSHCTVIGIGDEEQLRPVSPGDSLPSKSPFFSDHRFKQVTLTEVKRSNGPIIKVATEIRNGGWFRECIEDGHGFHGFNGDKPLQQYMMKYFDVVKSPEDLFETRMLAYTNKSVDKLNGIIRRKLYETESPFIVGEVLVMQEPYMKSLEFDGKKFNEIIFNNGQMVRILDCKLTSTFLKARDVSVKQMISYWHLEVETVDEDDDYQRETIKVLADDNEKQKFDMFLAKVATSYRELKSAGRRPHWADFWDAKRTFLKVKALPCSTIHKSQGISVDNAFIYTPCITLADIDLAKQLAYVSSTRARHDVYFV</sequence>
<dbReference type="InterPro" id="IPR050534">
    <property type="entry name" value="Coronavir_polyprotein_1ab"/>
</dbReference>